<sequence>MFRTGLIPPSRRPITTAGSSGGPPRGIRRARGASGKRSSPSRSGRSSWCRVTGRTSRCGTAAACALLPAPP</sequence>
<dbReference type="EMBL" id="LT559118">
    <property type="protein sequence ID" value="SBO96086.1"/>
    <property type="molecule type" value="Genomic_DNA"/>
</dbReference>
<reference evidence="2" key="1">
    <citation type="submission" date="2016-04" db="EMBL/GenBank/DDBJ databases">
        <authorList>
            <person name="Evans L.H."/>
            <person name="Alamgir A."/>
            <person name="Owens N."/>
            <person name="Weber N.D."/>
            <person name="Virtaneva K."/>
            <person name="Barbian K."/>
            <person name="Babar A."/>
            <person name="Rosenke K."/>
        </authorList>
    </citation>
    <scope>NUCLEOTIDE SEQUENCE</scope>
    <source>
        <strain evidence="2">Nono1</strain>
    </source>
</reference>
<accession>A0A1M4EBE1</accession>
<protein>
    <submittedName>
        <fullName evidence="2">Uncharacterized protein</fullName>
    </submittedName>
</protein>
<evidence type="ECO:0000256" key="1">
    <source>
        <dbReference type="SAM" id="MobiDB-lite"/>
    </source>
</evidence>
<name>A0A1M4EBE1_9ACTN</name>
<organism evidence="2">
    <name type="scientific">Nonomuraea gerenzanensis</name>
    <dbReference type="NCBI Taxonomy" id="93944"/>
    <lineage>
        <taxon>Bacteria</taxon>
        <taxon>Bacillati</taxon>
        <taxon>Actinomycetota</taxon>
        <taxon>Actinomycetes</taxon>
        <taxon>Streptosporangiales</taxon>
        <taxon>Streptosporangiaceae</taxon>
        <taxon>Nonomuraea</taxon>
    </lineage>
</organism>
<gene>
    <name evidence="2" type="ORF">BN4615_P5602</name>
</gene>
<evidence type="ECO:0000313" key="2">
    <source>
        <dbReference type="EMBL" id="SBO96086.1"/>
    </source>
</evidence>
<proteinExistence type="predicted"/>
<dbReference type="AlphaFoldDB" id="A0A1M4EBE1"/>
<feature type="region of interest" description="Disordered" evidence="1">
    <location>
        <begin position="1"/>
        <end position="52"/>
    </location>
</feature>
<feature type="compositionally biased region" description="Low complexity" evidence="1">
    <location>
        <begin position="32"/>
        <end position="47"/>
    </location>
</feature>